<dbReference type="EMBL" id="PETL01000350">
    <property type="protein sequence ID" value="PIV63467.1"/>
    <property type="molecule type" value="Genomic_DNA"/>
</dbReference>
<comment type="similarity">
    <text evidence="2">Belongs to the UPP synthase family.</text>
</comment>
<comment type="function">
    <text evidence="2">Catalyzes the condensation of isopentenyl diphosphate (IPP) with allylic pyrophosphates generating different type of terpenoids.</text>
</comment>
<dbReference type="PROSITE" id="PS01066">
    <property type="entry name" value="UPP_SYNTHASE"/>
    <property type="match status" value="1"/>
</dbReference>
<feature type="binding site" evidence="2">
    <location>
        <begin position="200"/>
        <end position="202"/>
    </location>
    <ligand>
        <name>substrate</name>
    </ligand>
</feature>
<reference evidence="4" key="1">
    <citation type="submission" date="2017-09" db="EMBL/GenBank/DDBJ databases">
        <title>Depth-based differentiation of microbial function through sediment-hosted aquifers and enrichment of novel symbionts in the deep terrestrial subsurface.</title>
        <authorList>
            <person name="Probst A.J."/>
            <person name="Ladd B."/>
            <person name="Jarett J.K."/>
            <person name="Geller-Mcgrath D.E."/>
            <person name="Sieber C.M.K."/>
            <person name="Emerson J.B."/>
            <person name="Anantharaman K."/>
            <person name="Thomas B.C."/>
            <person name="Malmstrom R."/>
            <person name="Stieglmeier M."/>
            <person name="Klingl A."/>
            <person name="Woyke T."/>
            <person name="Ryan C.M."/>
            <person name="Banfield J.F."/>
        </authorList>
    </citation>
    <scope>NUCLEOTIDE SEQUENCE [LARGE SCALE GENOMIC DNA]</scope>
</reference>
<comment type="cofactor">
    <cofactor evidence="2">
        <name>Mg(2+)</name>
        <dbReference type="ChEBI" id="CHEBI:18420"/>
    </cofactor>
    <text evidence="2">Binds 2 magnesium ions per subunit.</text>
</comment>
<dbReference type="FunFam" id="3.40.1180.10:FF:000001">
    <property type="entry name" value="(2E,6E)-farnesyl-diphosphate-specific ditrans,polycis-undecaprenyl-diphosphate synthase"/>
    <property type="match status" value="1"/>
</dbReference>
<proteinExistence type="inferred from homology"/>
<keyword evidence="2" id="KW-0479">Metal-binding</keyword>
<feature type="binding site" evidence="2">
    <location>
        <position position="31"/>
    </location>
    <ligand>
        <name>substrate</name>
    </ligand>
</feature>
<feature type="active site" description="Proton acceptor" evidence="2">
    <location>
        <position position="74"/>
    </location>
</feature>
<feature type="binding site" evidence="2">
    <location>
        <position position="213"/>
    </location>
    <ligand>
        <name>Mg(2+)</name>
        <dbReference type="ChEBI" id="CHEBI:18420"/>
    </ligand>
</feature>
<dbReference type="InterPro" id="IPR036424">
    <property type="entry name" value="UPP_synth-like_sf"/>
</dbReference>
<name>A0A2M7E6V1_9BACT</name>
<dbReference type="Proteomes" id="UP000228886">
    <property type="component" value="Unassembled WGS sequence"/>
</dbReference>
<accession>A0A2M7E6V1</accession>
<comment type="subunit">
    <text evidence="2">Homodimer.</text>
</comment>
<dbReference type="HAMAP" id="MF_01139">
    <property type="entry name" value="ISPT"/>
    <property type="match status" value="1"/>
</dbReference>
<feature type="binding site" evidence="2">
    <location>
        <position position="75"/>
    </location>
    <ligand>
        <name>substrate</name>
    </ligand>
</feature>
<dbReference type="GO" id="GO:0016094">
    <property type="term" value="P:polyprenol biosynthetic process"/>
    <property type="evidence" value="ECO:0007669"/>
    <property type="project" value="TreeGrafter"/>
</dbReference>
<keyword evidence="2" id="KW-0460">Magnesium</keyword>
<evidence type="ECO:0000256" key="1">
    <source>
        <dbReference type="ARBA" id="ARBA00022679"/>
    </source>
</evidence>
<dbReference type="InterPro" id="IPR018520">
    <property type="entry name" value="UPP_synth-like_CS"/>
</dbReference>
<feature type="binding site" evidence="2">
    <location>
        <position position="26"/>
    </location>
    <ligand>
        <name>Mg(2+)</name>
        <dbReference type="ChEBI" id="CHEBI:18420"/>
    </ligand>
</feature>
<feature type="binding site" evidence="2">
    <location>
        <begin position="71"/>
        <end position="73"/>
    </location>
    <ligand>
        <name>substrate</name>
    </ligand>
</feature>
<feature type="binding site" evidence="2">
    <location>
        <position position="77"/>
    </location>
    <ligand>
        <name>substrate</name>
    </ligand>
</feature>
<dbReference type="GO" id="GO:0045547">
    <property type="term" value="F:ditrans,polycis-polyprenyl diphosphate synthase [(2E,6E)-farnesyl diphosphate specific] activity"/>
    <property type="evidence" value="ECO:0007669"/>
    <property type="project" value="TreeGrafter"/>
</dbReference>
<dbReference type="AlphaFoldDB" id="A0A2M7E6V1"/>
<gene>
    <name evidence="3" type="ORF">COS11_07315</name>
</gene>
<dbReference type="InterPro" id="IPR001441">
    <property type="entry name" value="UPP_synth-like"/>
</dbReference>
<comment type="caution">
    <text evidence="3">The sequence shown here is derived from an EMBL/GenBank/DDBJ whole genome shotgun (WGS) entry which is preliminary data.</text>
</comment>
<sequence length="249" mass="28817">MRLPRPSASQRHKSVELPRHIAIIMDGNGRWAQNRHLPRVAGHKKGAKTVQEIVKTASKAGIKVLTLYTFSTENWKRPRFEVNFLMRLLARDLKKEIVELDKNKVKFKVIGRLEELPSSVFNILAEATNKTRENTGLVLNLAINYGGRQEIIDAVREVADNLKKGFLKIEDLNEKTFSRYLYTRDIPDPDLIIRTAGEKRLSNFLLWQSSYAELYVTETLWPDFGREEFLLALKDYGERERKFGNITTD</sequence>
<dbReference type="NCBIfam" id="TIGR00055">
    <property type="entry name" value="uppS"/>
    <property type="match status" value="1"/>
</dbReference>
<keyword evidence="1 2" id="KW-0808">Transferase</keyword>
<evidence type="ECO:0000256" key="2">
    <source>
        <dbReference type="HAMAP-Rule" id="MF_01139"/>
    </source>
</evidence>
<dbReference type="Pfam" id="PF01255">
    <property type="entry name" value="Prenyltransf"/>
    <property type="match status" value="1"/>
</dbReference>
<feature type="binding site" evidence="2">
    <location>
        <position position="39"/>
    </location>
    <ligand>
        <name>substrate</name>
    </ligand>
</feature>
<dbReference type="PANTHER" id="PTHR10291:SF0">
    <property type="entry name" value="DEHYDRODOLICHYL DIPHOSPHATE SYNTHASE 2"/>
    <property type="match status" value="1"/>
</dbReference>
<dbReference type="GO" id="GO:0000287">
    <property type="term" value="F:magnesium ion binding"/>
    <property type="evidence" value="ECO:0007669"/>
    <property type="project" value="UniProtKB-UniRule"/>
</dbReference>
<dbReference type="PANTHER" id="PTHR10291">
    <property type="entry name" value="DEHYDRODOLICHYL DIPHOSPHATE SYNTHASE FAMILY MEMBER"/>
    <property type="match status" value="1"/>
</dbReference>
<feature type="binding site" evidence="2">
    <location>
        <position position="43"/>
    </location>
    <ligand>
        <name>substrate</name>
    </ligand>
</feature>
<evidence type="ECO:0000313" key="3">
    <source>
        <dbReference type="EMBL" id="PIV63467.1"/>
    </source>
</evidence>
<protein>
    <recommendedName>
        <fullName evidence="2">Isoprenyl transferase</fullName>
        <ecNumber evidence="2">2.5.1.-</ecNumber>
    </recommendedName>
</protein>
<dbReference type="SUPFAM" id="SSF64005">
    <property type="entry name" value="Undecaprenyl diphosphate synthase"/>
    <property type="match status" value="1"/>
</dbReference>
<dbReference type="EC" id="2.5.1.-" evidence="2"/>
<feature type="active site" evidence="2">
    <location>
        <position position="26"/>
    </location>
</feature>
<dbReference type="Gene3D" id="3.40.1180.10">
    <property type="entry name" value="Decaprenyl diphosphate synthase-like"/>
    <property type="match status" value="1"/>
</dbReference>
<feature type="binding site" evidence="2">
    <location>
        <begin position="27"/>
        <end position="30"/>
    </location>
    <ligand>
        <name>substrate</name>
    </ligand>
</feature>
<feature type="binding site" evidence="2">
    <location>
        <position position="194"/>
    </location>
    <ligand>
        <name>substrate</name>
    </ligand>
</feature>
<organism evidence="3 4">
    <name type="scientific">bacterium (Candidatus Ratteibacteria) CG01_land_8_20_14_3_00_40_19</name>
    <dbReference type="NCBI Taxonomy" id="2014290"/>
    <lineage>
        <taxon>Bacteria</taxon>
        <taxon>Candidatus Ratteibacteria</taxon>
    </lineage>
</organism>
<evidence type="ECO:0000313" key="4">
    <source>
        <dbReference type="Proteomes" id="UP000228886"/>
    </source>
</evidence>
<dbReference type="NCBIfam" id="NF011405">
    <property type="entry name" value="PRK14830.1"/>
    <property type="match status" value="1"/>
</dbReference>
<dbReference type="CDD" id="cd00475">
    <property type="entry name" value="Cis_IPPS"/>
    <property type="match status" value="1"/>
</dbReference>